<dbReference type="GO" id="GO:0016192">
    <property type="term" value="P:vesicle-mediated transport"/>
    <property type="evidence" value="ECO:0007669"/>
    <property type="project" value="InterPro"/>
</dbReference>
<accession>A0A976XIZ6</accession>
<evidence type="ECO:0000313" key="3">
    <source>
        <dbReference type="Proteomes" id="UP000244811"/>
    </source>
</evidence>
<name>A0A976XIZ6_THEOR</name>
<dbReference type="SUPFAM" id="SSF47661">
    <property type="entry name" value="t-snare proteins"/>
    <property type="match status" value="1"/>
</dbReference>
<dbReference type="Gene3D" id="1.20.58.70">
    <property type="match status" value="1"/>
</dbReference>
<evidence type="ECO:0000313" key="2">
    <source>
        <dbReference type="EMBL" id="UVC49486.1"/>
    </source>
</evidence>
<proteinExistence type="predicted"/>
<feature type="compositionally biased region" description="Polar residues" evidence="1">
    <location>
        <begin position="25"/>
        <end position="48"/>
    </location>
</feature>
<dbReference type="EMBL" id="CP056069">
    <property type="protein sequence ID" value="UVC49486.1"/>
    <property type="molecule type" value="Genomic_DNA"/>
</dbReference>
<evidence type="ECO:0000256" key="1">
    <source>
        <dbReference type="SAM" id="MobiDB-lite"/>
    </source>
</evidence>
<dbReference type="AlphaFoldDB" id="A0A976XIZ6"/>
<dbReference type="Proteomes" id="UP000244811">
    <property type="component" value="Chromosome 1"/>
</dbReference>
<organism evidence="2 3">
    <name type="scientific">Theileria orientalis</name>
    <dbReference type="NCBI Taxonomy" id="68886"/>
    <lineage>
        <taxon>Eukaryota</taxon>
        <taxon>Sar</taxon>
        <taxon>Alveolata</taxon>
        <taxon>Apicomplexa</taxon>
        <taxon>Aconoidasida</taxon>
        <taxon>Piroplasmida</taxon>
        <taxon>Theileriidae</taxon>
        <taxon>Theileria</taxon>
    </lineage>
</organism>
<feature type="region of interest" description="Disordered" evidence="1">
    <location>
        <begin position="23"/>
        <end position="77"/>
    </location>
</feature>
<protein>
    <submittedName>
        <fullName evidence="2">Uncharacterized protein</fullName>
    </submittedName>
</protein>
<dbReference type="GO" id="GO:0016020">
    <property type="term" value="C:membrane"/>
    <property type="evidence" value="ECO:0007669"/>
    <property type="project" value="InterPro"/>
</dbReference>
<dbReference type="InterPro" id="IPR010989">
    <property type="entry name" value="SNARE"/>
</dbReference>
<gene>
    <name evidence="2" type="ORF">MACK_003323</name>
</gene>
<sequence length="414" mass="46129">MDNESFWFLDVDDDTYEKGNRYDKTLSNMSSPEVVSTGYESSFENNPDSKYILRRSNSSSSSKDYRSSSNETLGPFVDDTTLEMGDEIVVPINSSNSKLMGFGNTVNNSETNALLGFGNTMASTSGNRSQPKVDYTAGEMDIMNYSNYQKYISELNNDIEEFSKIIQTLGLFKYYIKNKKNSVNIPELNKRFNAICMNCSEKIKQIEQKLTKINYCNHYIMANDKNLEYLRSRFNLQDSAVKKLKILIDTFNTVVREYTHISKKLLMQADVGVYNSISTIGGIGMVRGNSRDNKQGVNAGISMGSGDGSPVGGVVGKNTSVSRNNSPKNSINSGICVANSIIDNEVSDMDDKSLLNEISNRTKDIQILEQNARDLNDLFAELNSIIKKRGDNISSLENQILLSSEQIGMIQISS</sequence>
<reference evidence="2" key="1">
    <citation type="submission" date="2022-07" db="EMBL/GenBank/DDBJ databases">
        <title>Evaluation of T. orientalis genome assembly methods using nanopore sequencing and analysis of variation between genomes.</title>
        <authorList>
            <person name="Yam J."/>
            <person name="Micallef M.L."/>
            <person name="Liu M."/>
            <person name="Djordjevic S.P."/>
            <person name="Bogema D.R."/>
            <person name="Jenkins C."/>
        </authorList>
    </citation>
    <scope>NUCLEOTIDE SEQUENCE</scope>
    <source>
        <strain evidence="2">Goon Nure</strain>
    </source>
</reference>